<gene>
    <name evidence="2" type="ORF">DSM106972_029230</name>
</gene>
<dbReference type="AlphaFoldDB" id="A0A433VKQ9"/>
<dbReference type="InterPro" id="IPR010664">
    <property type="entry name" value="LipoPS_assembly_LptC-rel"/>
</dbReference>
<dbReference type="EMBL" id="RSCL01000006">
    <property type="protein sequence ID" value="RUT06666.1"/>
    <property type="molecule type" value="Genomic_DNA"/>
</dbReference>
<feature type="transmembrane region" description="Helical" evidence="1">
    <location>
        <begin position="21"/>
        <end position="41"/>
    </location>
</feature>
<reference evidence="2" key="1">
    <citation type="submission" date="2018-12" db="EMBL/GenBank/DDBJ databases">
        <authorList>
            <person name="Will S."/>
            <person name="Neumann-Schaal M."/>
            <person name="Henke P."/>
        </authorList>
    </citation>
    <scope>NUCLEOTIDE SEQUENCE</scope>
    <source>
        <strain evidence="2">PCC 7102</strain>
    </source>
</reference>
<accession>A0A433VKQ9</accession>
<evidence type="ECO:0000313" key="2">
    <source>
        <dbReference type="EMBL" id="RUT06666.1"/>
    </source>
</evidence>
<name>A0A433VKQ9_9CYAN</name>
<keyword evidence="1" id="KW-0812">Transmembrane</keyword>
<evidence type="ECO:0000256" key="1">
    <source>
        <dbReference type="SAM" id="Phobius"/>
    </source>
</evidence>
<comment type="caution">
    <text evidence="2">The sequence shown here is derived from an EMBL/GenBank/DDBJ whole genome shotgun (WGS) entry which is preliminary data.</text>
</comment>
<keyword evidence="1" id="KW-0472">Membrane</keyword>
<reference evidence="2" key="2">
    <citation type="journal article" date="2019" name="Genome Biol. Evol.">
        <title>Day and night: Metabolic profiles and evolutionary relationships of six axenic non-marine cyanobacteria.</title>
        <authorList>
            <person name="Will S.E."/>
            <person name="Henke P."/>
            <person name="Boedeker C."/>
            <person name="Huang S."/>
            <person name="Brinkmann H."/>
            <person name="Rohde M."/>
            <person name="Jarek M."/>
            <person name="Friedl T."/>
            <person name="Seufert S."/>
            <person name="Schumacher M."/>
            <person name="Overmann J."/>
            <person name="Neumann-Schaal M."/>
            <person name="Petersen J."/>
        </authorList>
    </citation>
    <scope>NUCLEOTIDE SEQUENCE [LARGE SCALE GENOMIC DNA]</scope>
    <source>
        <strain evidence="2">PCC 7102</strain>
    </source>
</reference>
<dbReference type="Pfam" id="PF06835">
    <property type="entry name" value="LptC"/>
    <property type="match status" value="1"/>
</dbReference>
<keyword evidence="1" id="KW-1133">Transmembrane helix</keyword>
<dbReference type="Gene3D" id="2.60.450.10">
    <property type="entry name" value="Lipopolysaccharide (LPS) transport protein A like domain"/>
    <property type="match status" value="1"/>
</dbReference>
<protein>
    <recommendedName>
        <fullName evidence="4">Organic solvent tolerance-like N-terminal domain-containing protein</fullName>
    </recommendedName>
</protein>
<evidence type="ECO:0000313" key="3">
    <source>
        <dbReference type="Proteomes" id="UP000271624"/>
    </source>
</evidence>
<dbReference type="Proteomes" id="UP000271624">
    <property type="component" value="Unassembled WGS sequence"/>
</dbReference>
<organism evidence="2 3">
    <name type="scientific">Dulcicalothrix desertica PCC 7102</name>
    <dbReference type="NCBI Taxonomy" id="232991"/>
    <lineage>
        <taxon>Bacteria</taxon>
        <taxon>Bacillati</taxon>
        <taxon>Cyanobacteriota</taxon>
        <taxon>Cyanophyceae</taxon>
        <taxon>Nostocales</taxon>
        <taxon>Calotrichaceae</taxon>
        <taxon>Dulcicalothrix</taxon>
    </lineage>
</organism>
<keyword evidence="3" id="KW-1185">Reference proteome</keyword>
<dbReference type="OrthoDB" id="512017at2"/>
<dbReference type="RefSeq" id="WP_127081450.1">
    <property type="nucleotide sequence ID" value="NZ_RSCL01000006.1"/>
</dbReference>
<evidence type="ECO:0008006" key="4">
    <source>
        <dbReference type="Google" id="ProtNLM"/>
    </source>
</evidence>
<proteinExistence type="predicted"/>
<sequence length="189" mass="20123">MFEKYGLLSNFAQARGLHLSFLLPGVLIYAVLLNATINSVYAQAPDLSPNNGTIPTPVTGAATNGTIPTPVTGAPTNGTIPTPVTGAPTNGTIPTPVTGAPTTNLLVQPGVPRVNDVITWSGDVEFRYEPQKITATAEKAEYYKLEQKVVLTGKVKIVRAGQQYEAETATFFVTNEFKMTADKVAMPEQ</sequence>